<dbReference type="InterPro" id="IPR002514">
    <property type="entry name" value="Transposase_8"/>
</dbReference>
<evidence type="ECO:0000256" key="1">
    <source>
        <dbReference type="SAM" id="Coils"/>
    </source>
</evidence>
<dbReference type="Gene3D" id="1.10.10.60">
    <property type="entry name" value="Homeodomain-like"/>
    <property type="match status" value="1"/>
</dbReference>
<dbReference type="GO" id="GO:0003677">
    <property type="term" value="F:DNA binding"/>
    <property type="evidence" value="ECO:0007669"/>
    <property type="project" value="InterPro"/>
</dbReference>
<evidence type="ECO:0000313" key="2">
    <source>
        <dbReference type="EMBL" id="SNX59089.1"/>
    </source>
</evidence>
<dbReference type="GO" id="GO:0006313">
    <property type="term" value="P:DNA transposition"/>
    <property type="evidence" value="ECO:0007669"/>
    <property type="project" value="InterPro"/>
</dbReference>
<dbReference type="GO" id="GO:0004803">
    <property type="term" value="F:transposase activity"/>
    <property type="evidence" value="ECO:0007669"/>
    <property type="project" value="InterPro"/>
</dbReference>
<protein>
    <submittedName>
        <fullName evidence="2">Transposase</fullName>
    </submittedName>
</protein>
<proteinExistence type="predicted"/>
<reference evidence="2 3" key="1">
    <citation type="submission" date="2017-08" db="EMBL/GenBank/DDBJ databases">
        <authorList>
            <person name="de Groot N.N."/>
        </authorList>
    </citation>
    <scope>NUCLEOTIDE SEQUENCE [LARGE SCALE GENOMIC DNA]</scope>
    <source>
        <strain evidence="2 3">Nm15</strain>
    </source>
</reference>
<organism evidence="2 3">
    <name type="scientific">Nitrosomonas ureae</name>
    <dbReference type="NCBI Taxonomy" id="44577"/>
    <lineage>
        <taxon>Bacteria</taxon>
        <taxon>Pseudomonadati</taxon>
        <taxon>Pseudomonadota</taxon>
        <taxon>Betaproteobacteria</taxon>
        <taxon>Nitrosomonadales</taxon>
        <taxon>Nitrosomonadaceae</taxon>
        <taxon>Nitrosomonas</taxon>
    </lineage>
</organism>
<keyword evidence="1" id="KW-0175">Coiled coil</keyword>
<dbReference type="Pfam" id="PF01527">
    <property type="entry name" value="HTH_Tnp_1"/>
    <property type="match status" value="1"/>
</dbReference>
<name>A0A285BV44_9PROT</name>
<feature type="coiled-coil region" evidence="1">
    <location>
        <begin position="63"/>
        <end position="90"/>
    </location>
</feature>
<gene>
    <name evidence="2" type="ORF">SAMN06296273_0533</name>
</gene>
<dbReference type="InterPro" id="IPR009057">
    <property type="entry name" value="Homeodomain-like_sf"/>
</dbReference>
<sequence length="99" mass="11671">MTARKQYTKEYKLDAVSLVLSGPIRHRKEVSRSLEISANMLRRWIREYQTDEADQSFRGNGKLTPEQEEIRRLKTQIKQLRVEREILKEATVNVSGRVL</sequence>
<dbReference type="Proteomes" id="UP000242498">
    <property type="component" value="Chromosome I"/>
</dbReference>
<dbReference type="OrthoDB" id="9810995at2"/>
<dbReference type="EMBL" id="LT907782">
    <property type="protein sequence ID" value="SNX59089.1"/>
    <property type="molecule type" value="Genomic_DNA"/>
</dbReference>
<dbReference type="SUPFAM" id="SSF46689">
    <property type="entry name" value="Homeodomain-like"/>
    <property type="match status" value="1"/>
</dbReference>
<accession>A0A285BV44</accession>
<dbReference type="AlphaFoldDB" id="A0A285BV44"/>
<evidence type="ECO:0000313" key="3">
    <source>
        <dbReference type="Proteomes" id="UP000242498"/>
    </source>
</evidence>